<dbReference type="GO" id="GO:0051276">
    <property type="term" value="P:chromosome organization"/>
    <property type="evidence" value="ECO:0007669"/>
    <property type="project" value="InterPro"/>
</dbReference>
<dbReference type="AlphaFoldDB" id="A0A0F9M8F4"/>
<accession>A0A0F9M8F4</accession>
<protein>
    <recommendedName>
        <fullName evidence="2">Terminase small subunit</fullName>
    </recommendedName>
</protein>
<dbReference type="Gene3D" id="1.10.10.1400">
    <property type="entry name" value="Terminase, small subunit, N-terminal DNA-binding domain, HTH motif"/>
    <property type="match status" value="1"/>
</dbReference>
<reference evidence="1" key="1">
    <citation type="journal article" date="2015" name="Nature">
        <title>Complex archaea that bridge the gap between prokaryotes and eukaryotes.</title>
        <authorList>
            <person name="Spang A."/>
            <person name="Saw J.H."/>
            <person name="Jorgensen S.L."/>
            <person name="Zaremba-Niedzwiedzka K."/>
            <person name="Martijn J."/>
            <person name="Lind A.E."/>
            <person name="van Eijk R."/>
            <person name="Schleper C."/>
            <person name="Guy L."/>
            <person name="Ettema T.J."/>
        </authorList>
    </citation>
    <scope>NUCLEOTIDE SEQUENCE</scope>
</reference>
<evidence type="ECO:0000313" key="1">
    <source>
        <dbReference type="EMBL" id="KKM65447.1"/>
    </source>
</evidence>
<proteinExistence type="predicted"/>
<comment type="caution">
    <text evidence="1">The sequence shown here is derived from an EMBL/GenBank/DDBJ whole genome shotgun (WGS) entry which is preliminary data.</text>
</comment>
<gene>
    <name evidence="1" type="ORF">LCGC14_1491190</name>
</gene>
<dbReference type="InterPro" id="IPR005335">
    <property type="entry name" value="Terminase_ssu"/>
</dbReference>
<name>A0A0F9M8F4_9ZZZZ</name>
<sequence>MTPKGGPITGLTHMQETFCVLVAGGQTREKAALGAGYSPVSAKSQGSQQAMKPAVKARIAELIALATTGAVLSITARMERLSVFALEENRTEKGSLIRGGNIEAIKELNKMTNVYVRQPHSDSPPQLNILVADLKTAEILTRIASGERRLGEGIKEGEEIKEIGETGGI</sequence>
<dbReference type="InterPro" id="IPR038713">
    <property type="entry name" value="Terminase_Gp1_N_sf"/>
</dbReference>
<dbReference type="Pfam" id="PF03592">
    <property type="entry name" value="Terminase_2"/>
    <property type="match status" value="1"/>
</dbReference>
<evidence type="ECO:0008006" key="2">
    <source>
        <dbReference type="Google" id="ProtNLM"/>
    </source>
</evidence>
<dbReference type="EMBL" id="LAZR01010723">
    <property type="protein sequence ID" value="KKM65447.1"/>
    <property type="molecule type" value="Genomic_DNA"/>
</dbReference>
<organism evidence="1">
    <name type="scientific">marine sediment metagenome</name>
    <dbReference type="NCBI Taxonomy" id="412755"/>
    <lineage>
        <taxon>unclassified sequences</taxon>
        <taxon>metagenomes</taxon>
        <taxon>ecological metagenomes</taxon>
    </lineage>
</organism>